<proteinExistence type="predicted"/>
<dbReference type="STRING" id="36849.OXPF_04590"/>
<dbReference type="InterPro" id="IPR013221">
    <property type="entry name" value="Mur_ligase_cen"/>
</dbReference>
<dbReference type="GO" id="GO:0045227">
    <property type="term" value="P:capsule polysaccharide biosynthetic process"/>
    <property type="evidence" value="ECO:0007669"/>
    <property type="project" value="InterPro"/>
</dbReference>
<dbReference type="PANTHER" id="PTHR43445">
    <property type="entry name" value="UDP-N-ACETYLMURAMATE--L-ALANINE LIGASE-RELATED"/>
    <property type="match status" value="1"/>
</dbReference>
<accession>A0A0P8WE19</accession>
<dbReference type="PANTHER" id="PTHR43445:SF1">
    <property type="entry name" value="PGA SYNTHASE CAPB"/>
    <property type="match status" value="1"/>
</dbReference>
<dbReference type="OrthoDB" id="2884at2"/>
<keyword evidence="3" id="KW-1185">Reference proteome</keyword>
<dbReference type="PATRIC" id="fig|36849.3.peg.487"/>
<dbReference type="Proteomes" id="UP000050326">
    <property type="component" value="Unassembled WGS sequence"/>
</dbReference>
<sequence>MFLVIFLVAGVILLGVVEQVNHNKNLSSINTRVNVNGTRGKSTVTRLITGILKESGVKVVGKTTGTSARILYWDKDEEKPIVRGPLGPNIIEQKSVVREAAMLGAEAFVTECMAVNPDYQITFQEKLVQANIGVIVNVREDHLDLCGPTLDFIAESFTATIPKNGFLIISDSEYNDYFTKMAEKRNSKTIIADNSKIPDGYLDKFGYVIFPENVSIALAVAEALNIDRDVALRGMLNAEPDPGALKIYTIGQKNKGYFVNGFAANDPNSTLFIWNHIKTMGYPTDKNLILVNCRPDRVDRTIQFAEDVLPNMDIDILAVMGQSTKPITEALNKKKIRAKRYMNLEGLTAIEVFREIEKYFSERVVYGVGNIHGGGDELVDLITEDSIVFYKYKSA</sequence>
<dbReference type="GO" id="GO:0016020">
    <property type="term" value="C:membrane"/>
    <property type="evidence" value="ECO:0007669"/>
    <property type="project" value="InterPro"/>
</dbReference>
<dbReference type="RefSeq" id="WP_054873592.1">
    <property type="nucleotide sequence ID" value="NZ_LKET01000016.1"/>
</dbReference>
<feature type="domain" description="Mur ligase central" evidence="1">
    <location>
        <begin position="35"/>
        <end position="195"/>
    </location>
</feature>
<dbReference type="InterPro" id="IPR008337">
    <property type="entry name" value="Capsule_biosynth_CapB"/>
</dbReference>
<gene>
    <name evidence="2" type="primary">capB</name>
    <name evidence="2" type="ORF">OXPF_04590</name>
</gene>
<evidence type="ECO:0000313" key="2">
    <source>
        <dbReference type="EMBL" id="KPU45979.1"/>
    </source>
</evidence>
<dbReference type="AlphaFoldDB" id="A0A0P8WE19"/>
<organism evidence="2 3">
    <name type="scientific">Oxobacter pfennigii</name>
    <dbReference type="NCBI Taxonomy" id="36849"/>
    <lineage>
        <taxon>Bacteria</taxon>
        <taxon>Bacillati</taxon>
        <taxon>Bacillota</taxon>
        <taxon>Clostridia</taxon>
        <taxon>Eubacteriales</taxon>
        <taxon>Clostridiaceae</taxon>
        <taxon>Oxobacter</taxon>
    </lineage>
</organism>
<dbReference type="NCBIfam" id="TIGR04012">
    <property type="entry name" value="poly_gGlu_PgsB"/>
    <property type="match status" value="1"/>
</dbReference>
<name>A0A0P8WE19_9CLOT</name>
<dbReference type="GO" id="GO:0005524">
    <property type="term" value="F:ATP binding"/>
    <property type="evidence" value="ECO:0007669"/>
    <property type="project" value="InterPro"/>
</dbReference>
<evidence type="ECO:0000313" key="3">
    <source>
        <dbReference type="Proteomes" id="UP000050326"/>
    </source>
</evidence>
<dbReference type="GO" id="GO:0016881">
    <property type="term" value="F:acid-amino acid ligase activity"/>
    <property type="evidence" value="ECO:0007669"/>
    <property type="project" value="InterPro"/>
</dbReference>
<dbReference type="EMBL" id="LKET01000016">
    <property type="protein sequence ID" value="KPU45979.1"/>
    <property type="molecule type" value="Genomic_DNA"/>
</dbReference>
<evidence type="ECO:0000259" key="1">
    <source>
        <dbReference type="Pfam" id="PF08245"/>
    </source>
</evidence>
<protein>
    <submittedName>
        <fullName evidence="2">Capsule biosynthesis protein CapB</fullName>
    </submittedName>
</protein>
<dbReference type="Gene3D" id="3.40.1190.10">
    <property type="entry name" value="Mur-like, catalytic domain"/>
    <property type="match status" value="1"/>
</dbReference>
<dbReference type="InterPro" id="IPR050061">
    <property type="entry name" value="MurCDEF_pg_biosynth"/>
</dbReference>
<dbReference type="SUPFAM" id="SSF53623">
    <property type="entry name" value="MurD-like peptide ligases, catalytic domain"/>
    <property type="match status" value="1"/>
</dbReference>
<dbReference type="Pfam" id="PF08245">
    <property type="entry name" value="Mur_ligase_M"/>
    <property type="match status" value="1"/>
</dbReference>
<comment type="caution">
    <text evidence="2">The sequence shown here is derived from an EMBL/GenBank/DDBJ whole genome shotgun (WGS) entry which is preliminary data.</text>
</comment>
<reference evidence="2 3" key="1">
    <citation type="submission" date="2015-09" db="EMBL/GenBank/DDBJ databases">
        <title>Genome sequence of Oxobacter pfennigii DSM 3222.</title>
        <authorList>
            <person name="Poehlein A."/>
            <person name="Bengelsdorf F.R."/>
            <person name="Schiel-Bengelsdorf B."/>
            <person name="Duerre P."/>
            <person name="Daniel R."/>
        </authorList>
    </citation>
    <scope>NUCLEOTIDE SEQUENCE [LARGE SCALE GENOMIC DNA]</scope>
    <source>
        <strain evidence="2 3">DSM 3222</strain>
    </source>
</reference>
<dbReference type="PRINTS" id="PR01758">
    <property type="entry name" value="CAPSULEPROTB"/>
</dbReference>
<dbReference type="InterPro" id="IPR036565">
    <property type="entry name" value="Mur-like_cat_sf"/>
</dbReference>